<proteinExistence type="inferred from homology"/>
<evidence type="ECO:0000313" key="6">
    <source>
        <dbReference type="EMBL" id="RUO66856.1"/>
    </source>
</evidence>
<dbReference type="Gene3D" id="2.60.440.10">
    <property type="entry name" value="YacF-like domains"/>
    <property type="match status" value="1"/>
</dbReference>
<comment type="caution">
    <text evidence="6">The sequence shown here is derived from an EMBL/GenBank/DDBJ whole genome shotgun (WGS) entry which is preliminary data.</text>
</comment>
<dbReference type="Proteomes" id="UP000288361">
    <property type="component" value="Unassembled WGS sequence"/>
</dbReference>
<reference evidence="6 7" key="1">
    <citation type="journal article" date="2011" name="Front. Microbiol.">
        <title>Genomic signatures of strain selection and enhancement in Bacillus atrophaeus var. globigii, a historical biowarfare simulant.</title>
        <authorList>
            <person name="Gibbons H.S."/>
            <person name="Broomall S.M."/>
            <person name="McNew L.A."/>
            <person name="Daligault H."/>
            <person name="Chapman C."/>
            <person name="Bruce D."/>
            <person name="Karavis M."/>
            <person name="Krepps M."/>
            <person name="McGregor P.A."/>
            <person name="Hong C."/>
            <person name="Park K.H."/>
            <person name="Akmal A."/>
            <person name="Feldman A."/>
            <person name="Lin J.S."/>
            <person name="Chang W.E."/>
            <person name="Higgs B.W."/>
            <person name="Demirev P."/>
            <person name="Lindquist J."/>
            <person name="Liem A."/>
            <person name="Fochler E."/>
            <person name="Read T.D."/>
            <person name="Tapia R."/>
            <person name="Johnson S."/>
            <person name="Bishop-Lilly K.A."/>
            <person name="Detter C."/>
            <person name="Han C."/>
            <person name="Sozhamannan S."/>
            <person name="Rosenzweig C.N."/>
            <person name="Skowronski E.W."/>
        </authorList>
    </citation>
    <scope>NUCLEOTIDE SEQUENCE [LARGE SCALE GENOMIC DNA]</scope>
    <source>
        <strain evidence="6 7">TPS4-2</strain>
    </source>
</reference>
<keyword evidence="4 5" id="KW-0131">Cell cycle</keyword>
<dbReference type="GO" id="GO:0000917">
    <property type="term" value="P:division septum assembly"/>
    <property type="evidence" value="ECO:0007669"/>
    <property type="project" value="UniProtKB-KW"/>
</dbReference>
<evidence type="ECO:0000313" key="7">
    <source>
        <dbReference type="Proteomes" id="UP000288361"/>
    </source>
</evidence>
<dbReference type="PANTHER" id="PTHR39455">
    <property type="entry name" value="CELL DIVISION PROTEIN ZAPD"/>
    <property type="match status" value="1"/>
</dbReference>
<accession>A0A432YU61</accession>
<comment type="subunit">
    <text evidence="5">Interacts with FtsZ.</text>
</comment>
<dbReference type="GO" id="GO:0032153">
    <property type="term" value="C:cell division site"/>
    <property type="evidence" value="ECO:0007669"/>
    <property type="project" value="TreeGrafter"/>
</dbReference>
<evidence type="ECO:0000256" key="1">
    <source>
        <dbReference type="ARBA" id="ARBA00022490"/>
    </source>
</evidence>
<dbReference type="NCBIfam" id="NF003655">
    <property type="entry name" value="PRK05287.1-3"/>
    <property type="match status" value="1"/>
</dbReference>
<dbReference type="HAMAP" id="MF_01092">
    <property type="entry name" value="ZapD"/>
    <property type="match status" value="1"/>
</dbReference>
<comment type="similarity">
    <text evidence="5">Belongs to the ZapD family.</text>
</comment>
<dbReference type="PANTHER" id="PTHR39455:SF1">
    <property type="entry name" value="CELL DIVISION PROTEIN ZAPD"/>
    <property type="match status" value="1"/>
</dbReference>
<keyword evidence="1 5" id="KW-0963">Cytoplasm</keyword>
<dbReference type="GO" id="GO:0043093">
    <property type="term" value="P:FtsZ-dependent cytokinesis"/>
    <property type="evidence" value="ECO:0007669"/>
    <property type="project" value="UniProtKB-UniRule"/>
</dbReference>
<dbReference type="InterPro" id="IPR027462">
    <property type="entry name" value="ZapD_C"/>
</dbReference>
<dbReference type="InterPro" id="IPR009777">
    <property type="entry name" value="ZapD"/>
</dbReference>
<gene>
    <name evidence="5" type="primary">zapD</name>
    <name evidence="6" type="ORF">CWI73_06155</name>
</gene>
<comment type="function">
    <text evidence="5">Cell division factor that enhances FtsZ-ring assembly. Directly interacts with FtsZ and promotes bundling of FtsZ protofilaments, with a reduction in FtsZ GTPase activity.</text>
</comment>
<protein>
    <recommendedName>
        <fullName evidence="5">Cell division protein ZapD</fullName>
    </recommendedName>
    <alternativeName>
        <fullName evidence="5">Z ring-associated protein D</fullName>
    </alternativeName>
</protein>
<evidence type="ECO:0000256" key="4">
    <source>
        <dbReference type="ARBA" id="ARBA00023306"/>
    </source>
</evidence>
<name>A0A432YU61_9GAMM</name>
<dbReference type="EMBL" id="PIQA01000003">
    <property type="protein sequence ID" value="RUO66856.1"/>
    <property type="molecule type" value="Genomic_DNA"/>
</dbReference>
<dbReference type="SUPFAM" id="SSF160950">
    <property type="entry name" value="YacF-like"/>
    <property type="match status" value="1"/>
</dbReference>
<organism evidence="6 7">
    <name type="scientific">Idiomarina piscisalsi</name>
    <dbReference type="NCBI Taxonomy" id="1096243"/>
    <lineage>
        <taxon>Bacteria</taxon>
        <taxon>Pseudomonadati</taxon>
        <taxon>Pseudomonadota</taxon>
        <taxon>Gammaproteobacteria</taxon>
        <taxon>Alteromonadales</taxon>
        <taxon>Idiomarinaceae</taxon>
        <taxon>Idiomarina</taxon>
    </lineage>
</organism>
<dbReference type="GO" id="GO:0005737">
    <property type="term" value="C:cytoplasm"/>
    <property type="evidence" value="ECO:0007669"/>
    <property type="project" value="UniProtKB-SubCell"/>
</dbReference>
<evidence type="ECO:0000256" key="5">
    <source>
        <dbReference type="HAMAP-Rule" id="MF_01092"/>
    </source>
</evidence>
<dbReference type="Pfam" id="PF07072">
    <property type="entry name" value="ZapD"/>
    <property type="match status" value="1"/>
</dbReference>
<keyword evidence="3 5" id="KW-0717">Septation</keyword>
<sequence>MAFTDNQHIIYEYPLQERVRTYLRLEHGFEQLNVSRELFQQQPDAFFQSLFLLSDLLERVDIRTELSKDLDAQQQRLKQWEQHPQVDRQALRTTIEEIGDCQQFLPDIPKVLREIKDDALLASIRQRFSQPGISGLFELPQLQLWLSQENELQQQQCDAWCQLFQPIEKAVQLKLTLMREQSTFSDITLTSGFMQESSEQPLAMLRIKVPKESSVYPVISGHRQRFTVRFMPLPGVNNTQSIQSVQLEIARCAQ</sequence>
<dbReference type="InterPro" id="IPR036268">
    <property type="entry name" value="ZapD_sf"/>
</dbReference>
<dbReference type="RefSeq" id="WP_126751985.1">
    <property type="nucleotide sequence ID" value="NZ_JBHUMT010000013.1"/>
</dbReference>
<comment type="subcellular location">
    <subcellularLocation>
        <location evidence="5">Cytoplasm</location>
    </subcellularLocation>
    <text evidence="5">Localizes to mid-cell in an FtsZ-dependent manner.</text>
</comment>
<keyword evidence="2 5" id="KW-0132">Cell division</keyword>
<evidence type="ECO:0000256" key="2">
    <source>
        <dbReference type="ARBA" id="ARBA00022618"/>
    </source>
</evidence>
<dbReference type="Gene3D" id="1.10.3900.10">
    <property type="entry name" value="YacF-like"/>
    <property type="match status" value="1"/>
</dbReference>
<evidence type="ECO:0000256" key="3">
    <source>
        <dbReference type="ARBA" id="ARBA00023210"/>
    </source>
</evidence>
<dbReference type="AlphaFoldDB" id="A0A432YU61"/>